<dbReference type="AlphaFoldDB" id="A0A839QY01"/>
<dbReference type="EMBL" id="JACHWP010000010">
    <property type="protein sequence ID" value="MBB3023720.1"/>
    <property type="molecule type" value="Genomic_DNA"/>
</dbReference>
<protein>
    <submittedName>
        <fullName evidence="1">Putative RNase H-like HicB family nuclease</fullName>
    </submittedName>
</protein>
<gene>
    <name evidence="1" type="ORF">FHX50_002021</name>
</gene>
<dbReference type="SUPFAM" id="SSF143100">
    <property type="entry name" value="TTHA1013/TTHA0281-like"/>
    <property type="match status" value="1"/>
</dbReference>
<sequence>MAQKVIPAVVHREPTWWVIELPSLDIATQARTLREVRAMATEAAALQLDVEDSEICIELEIILPTDVAELWQRAQGLERESRRISAEAAQLSRRVVRELRESGISQRDSAEALGLSPQRIAQLEKRTA</sequence>
<organism evidence="1 2">
    <name type="scientific">Helcobacillus massiliensis</name>
    <dbReference type="NCBI Taxonomy" id="521392"/>
    <lineage>
        <taxon>Bacteria</taxon>
        <taxon>Bacillati</taxon>
        <taxon>Actinomycetota</taxon>
        <taxon>Actinomycetes</taxon>
        <taxon>Micrococcales</taxon>
        <taxon>Dermabacteraceae</taxon>
        <taxon>Helcobacillus</taxon>
    </lineage>
</organism>
<comment type="caution">
    <text evidence="1">The sequence shown here is derived from an EMBL/GenBank/DDBJ whole genome shotgun (WGS) entry which is preliminary data.</text>
</comment>
<accession>A0A839QY01</accession>
<dbReference type="InterPro" id="IPR035069">
    <property type="entry name" value="TTHA1013/TTHA0281-like"/>
</dbReference>
<dbReference type="RefSeq" id="WP_183377063.1">
    <property type="nucleotide sequence ID" value="NZ_CBCSFZ010000039.1"/>
</dbReference>
<dbReference type="Proteomes" id="UP000568050">
    <property type="component" value="Unassembled WGS sequence"/>
</dbReference>
<proteinExistence type="predicted"/>
<keyword evidence="2" id="KW-1185">Reference proteome</keyword>
<evidence type="ECO:0000313" key="2">
    <source>
        <dbReference type="Proteomes" id="UP000568050"/>
    </source>
</evidence>
<evidence type="ECO:0000313" key="1">
    <source>
        <dbReference type="EMBL" id="MBB3023720.1"/>
    </source>
</evidence>
<reference evidence="1 2" key="1">
    <citation type="submission" date="2020-08" db="EMBL/GenBank/DDBJ databases">
        <title>Sequencing the genomes of 1000 actinobacteria strains.</title>
        <authorList>
            <person name="Klenk H.-P."/>
        </authorList>
    </citation>
    <scope>NUCLEOTIDE SEQUENCE [LARGE SCALE GENOMIC DNA]</scope>
    <source>
        <strain evidence="1 2">DSM 23040</strain>
    </source>
</reference>
<dbReference type="Gene3D" id="3.30.160.250">
    <property type="match status" value="1"/>
</dbReference>
<name>A0A839QY01_9MICO</name>